<accession>A0A2V3ILA1</accession>
<evidence type="ECO:0000313" key="2">
    <source>
        <dbReference type="Proteomes" id="UP000247409"/>
    </source>
</evidence>
<dbReference type="GO" id="GO:0006508">
    <property type="term" value="P:proteolysis"/>
    <property type="evidence" value="ECO:0007669"/>
    <property type="project" value="UniProtKB-KW"/>
</dbReference>
<proteinExistence type="predicted"/>
<comment type="caution">
    <text evidence="1">The sequence shown here is derived from an EMBL/GenBank/DDBJ whole genome shotgun (WGS) entry which is preliminary data.</text>
</comment>
<evidence type="ECO:0000313" key="1">
    <source>
        <dbReference type="EMBL" id="PXF42828.1"/>
    </source>
</evidence>
<dbReference type="AlphaFoldDB" id="A0A2V3ILA1"/>
<dbReference type="STRING" id="448386.A0A2V3ILA1"/>
<sequence length="272" mass="29305">MLVRMNQEGFLVEDSQAEGQGVNLITELHDEGTFRLQERRTEELQQEQEAKEAIMVHGGLDLEALYIKESVITSPIAFNALRKDLIRCMEERRRSFCIWAPGVDFTHPVWMWSASFLAHSTAANAVLFAFATVSGSVGVSGAAGLGAGTNRTSAVANALGGRAGALLANGANGGVMSGTAATPLHVALAKPSMPCKLWRTDRALGVTFFVLGVLGMMMEERGMLWGMGINMDKAPEPEIGDATTFGDVKGYDEAKAELKETVHCKSECRRPV</sequence>
<keyword evidence="1" id="KW-0378">Hydrolase</keyword>
<gene>
    <name evidence="1" type="ORF">BWQ96_07422</name>
</gene>
<dbReference type="GO" id="GO:0008237">
    <property type="term" value="F:metallopeptidase activity"/>
    <property type="evidence" value="ECO:0007669"/>
    <property type="project" value="UniProtKB-KW"/>
</dbReference>
<keyword evidence="1" id="KW-0645">Protease</keyword>
<keyword evidence="1" id="KW-0482">Metalloprotease</keyword>
<dbReference type="Proteomes" id="UP000247409">
    <property type="component" value="Unassembled WGS sequence"/>
</dbReference>
<organism evidence="1 2">
    <name type="scientific">Gracilariopsis chorda</name>
    <dbReference type="NCBI Taxonomy" id="448386"/>
    <lineage>
        <taxon>Eukaryota</taxon>
        <taxon>Rhodophyta</taxon>
        <taxon>Florideophyceae</taxon>
        <taxon>Rhodymeniophycidae</taxon>
        <taxon>Gracilariales</taxon>
        <taxon>Gracilariaceae</taxon>
        <taxon>Gracilariopsis</taxon>
    </lineage>
</organism>
<name>A0A2V3ILA1_9FLOR</name>
<keyword evidence="2" id="KW-1185">Reference proteome</keyword>
<dbReference type="EMBL" id="NBIV01000148">
    <property type="protein sequence ID" value="PXF42828.1"/>
    <property type="molecule type" value="Genomic_DNA"/>
</dbReference>
<reference evidence="1 2" key="1">
    <citation type="journal article" date="2018" name="Mol. Biol. Evol.">
        <title>Analysis of the draft genome of the red seaweed Gracilariopsis chorda provides insights into genome size evolution in Rhodophyta.</title>
        <authorList>
            <person name="Lee J."/>
            <person name="Yang E.C."/>
            <person name="Graf L."/>
            <person name="Yang J.H."/>
            <person name="Qiu H."/>
            <person name="Zel Zion U."/>
            <person name="Chan C.X."/>
            <person name="Stephens T.G."/>
            <person name="Weber A.P.M."/>
            <person name="Boo G.H."/>
            <person name="Boo S.M."/>
            <person name="Kim K.M."/>
            <person name="Shin Y."/>
            <person name="Jung M."/>
            <person name="Lee S.J."/>
            <person name="Yim H.S."/>
            <person name="Lee J.H."/>
            <person name="Bhattacharya D."/>
            <person name="Yoon H.S."/>
        </authorList>
    </citation>
    <scope>NUCLEOTIDE SEQUENCE [LARGE SCALE GENOMIC DNA]</scope>
    <source>
        <strain evidence="1 2">SKKU-2015</strain>
        <tissue evidence="1">Whole body</tissue>
    </source>
</reference>
<dbReference type="OrthoDB" id="1413014at2759"/>
<protein>
    <submittedName>
        <fullName evidence="1">ATP-dependent zinc metalloprotease FTSH 5, mitochondrial</fullName>
    </submittedName>
</protein>